<proteinExistence type="predicted"/>
<reference evidence="1 2" key="1">
    <citation type="submission" date="2015-04" db="EMBL/GenBank/DDBJ databases">
        <title>Whole genome shotgun sequence of Sphingomonas changbaiensis NBRC 104936.</title>
        <authorList>
            <person name="Katano-Makiyama Y."/>
            <person name="Hosoyama A."/>
            <person name="Hashimoto M."/>
            <person name="Noguchi M."/>
            <person name="Tsuchikane K."/>
            <person name="Ohji S."/>
            <person name="Yamazoe A."/>
            <person name="Ichikawa N."/>
            <person name="Kimura A."/>
            <person name="Fujita N."/>
        </authorList>
    </citation>
    <scope>NUCLEOTIDE SEQUENCE [LARGE SCALE GENOMIC DNA]</scope>
    <source>
        <strain evidence="1 2">NBRC 104936</strain>
    </source>
</reference>
<keyword evidence="2" id="KW-1185">Reference proteome</keyword>
<dbReference type="EMBL" id="BBWU01000051">
    <property type="protein sequence ID" value="GAO40794.1"/>
    <property type="molecule type" value="Genomic_DNA"/>
</dbReference>
<dbReference type="RefSeq" id="WP_157033002.1">
    <property type="nucleotide sequence ID" value="NZ_BBWU01000051.1"/>
</dbReference>
<comment type="caution">
    <text evidence="1">The sequence shown here is derived from an EMBL/GenBank/DDBJ whole genome shotgun (WGS) entry which is preliminary data.</text>
</comment>
<accession>A0A0E9MT90</accession>
<dbReference type="OrthoDB" id="7573411at2"/>
<name>A0A0E9MT90_9SPHN</name>
<evidence type="ECO:0000313" key="2">
    <source>
        <dbReference type="Proteomes" id="UP000033202"/>
    </source>
</evidence>
<organism evidence="1 2">
    <name type="scientific">Sphingomonas changbaiensis NBRC 104936</name>
    <dbReference type="NCBI Taxonomy" id="1219043"/>
    <lineage>
        <taxon>Bacteria</taxon>
        <taxon>Pseudomonadati</taxon>
        <taxon>Pseudomonadota</taxon>
        <taxon>Alphaproteobacteria</taxon>
        <taxon>Sphingomonadales</taxon>
        <taxon>Sphingomonadaceae</taxon>
        <taxon>Sphingomonas</taxon>
    </lineage>
</organism>
<sequence>MDKRVEADLVNELAERVAKLSFAENAPVLLYAEAGRAWVGGSIFASYPDRIVWLDVREDDPLDVVMHLWEIAPPDKKWRGITLLVNGNEFRTEFDYGEGWSPDEDEGDRREPIVRAYFGDKPICYPPLEGAETWPRD</sequence>
<dbReference type="Proteomes" id="UP000033202">
    <property type="component" value="Unassembled WGS sequence"/>
</dbReference>
<evidence type="ECO:0000313" key="1">
    <source>
        <dbReference type="EMBL" id="GAO40794.1"/>
    </source>
</evidence>
<protein>
    <submittedName>
        <fullName evidence="1">Uncharacterized protein</fullName>
    </submittedName>
</protein>
<gene>
    <name evidence="1" type="ORF">SCH01S_51_01270</name>
</gene>
<dbReference type="AlphaFoldDB" id="A0A0E9MT90"/>